<dbReference type="EMBL" id="CP048029">
    <property type="protein sequence ID" value="QIK38746.1"/>
    <property type="molecule type" value="Genomic_DNA"/>
</dbReference>
<evidence type="ECO:0000313" key="1">
    <source>
        <dbReference type="EMBL" id="QIK38746.1"/>
    </source>
</evidence>
<organism evidence="1 2">
    <name type="scientific">Caldichromatium japonicum</name>
    <dbReference type="NCBI Taxonomy" id="2699430"/>
    <lineage>
        <taxon>Bacteria</taxon>
        <taxon>Pseudomonadati</taxon>
        <taxon>Pseudomonadota</taxon>
        <taxon>Gammaproteobacteria</taxon>
        <taxon>Chromatiales</taxon>
        <taxon>Chromatiaceae</taxon>
        <taxon>Caldichromatium</taxon>
    </lineage>
</organism>
<evidence type="ECO:0000313" key="2">
    <source>
        <dbReference type="Proteomes" id="UP000502699"/>
    </source>
</evidence>
<dbReference type="Proteomes" id="UP000502699">
    <property type="component" value="Chromosome"/>
</dbReference>
<proteinExistence type="predicted"/>
<sequence>MPTYDYRCPANNRVVEVTHRMSETISTWGELCARAGIEPGDTPANTPVERLATGGNIISSNHLGSGCAPASSCPTGTCCAGGMCGLD</sequence>
<keyword evidence="2" id="KW-1185">Reference proteome</keyword>
<accession>A0A6G7VFU3</accession>
<dbReference type="AlphaFoldDB" id="A0A6G7VFU3"/>
<gene>
    <name evidence="1" type="ORF">GWK36_13000</name>
</gene>
<reference evidence="2" key="1">
    <citation type="submission" date="2020-01" db="EMBL/GenBank/DDBJ databases">
        <title>Caldichromatium gen. nov., sp. nov., a thermophilic purple sulfur bacterium member of the family Chromatiaceae isolated from Nakabusa hot spring, Japan.</title>
        <authorList>
            <person name="Saini M.K."/>
            <person name="Hanada S."/>
            <person name="Tank M."/>
        </authorList>
    </citation>
    <scope>NUCLEOTIDE SEQUENCE [LARGE SCALE GENOMIC DNA]</scope>
    <source>
        <strain evidence="2">No.7</strain>
    </source>
</reference>
<dbReference type="KEGG" id="cjap:GWK36_13000"/>
<protein>
    <submittedName>
        <fullName evidence="1">Zinc ribbon domain-containing protein</fullName>
    </submittedName>
</protein>
<dbReference type="RefSeq" id="WP_166271714.1">
    <property type="nucleotide sequence ID" value="NZ_CP048029.1"/>
</dbReference>
<name>A0A6G7VFU3_9GAMM</name>